<evidence type="ECO:0000313" key="1">
    <source>
        <dbReference type="EMBL" id="GAG73900.1"/>
    </source>
</evidence>
<organism evidence="1">
    <name type="scientific">marine sediment metagenome</name>
    <dbReference type="NCBI Taxonomy" id="412755"/>
    <lineage>
        <taxon>unclassified sequences</taxon>
        <taxon>metagenomes</taxon>
        <taxon>ecological metagenomes</taxon>
    </lineage>
</organism>
<name>X0ZVP9_9ZZZZ</name>
<protein>
    <submittedName>
        <fullName evidence="1">Uncharacterized protein</fullName>
    </submittedName>
</protein>
<dbReference type="EMBL" id="BART01000625">
    <property type="protein sequence ID" value="GAG73900.1"/>
    <property type="molecule type" value="Genomic_DNA"/>
</dbReference>
<reference evidence="1" key="1">
    <citation type="journal article" date="2014" name="Front. Microbiol.">
        <title>High frequency of phylogenetically diverse reductive dehalogenase-homologous genes in deep subseafloor sedimentary metagenomes.</title>
        <authorList>
            <person name="Kawai M."/>
            <person name="Futagami T."/>
            <person name="Toyoda A."/>
            <person name="Takaki Y."/>
            <person name="Nishi S."/>
            <person name="Hori S."/>
            <person name="Arai W."/>
            <person name="Tsubouchi T."/>
            <person name="Morono Y."/>
            <person name="Uchiyama I."/>
            <person name="Ito T."/>
            <person name="Fujiyama A."/>
            <person name="Inagaki F."/>
            <person name="Takami H."/>
        </authorList>
    </citation>
    <scope>NUCLEOTIDE SEQUENCE</scope>
    <source>
        <strain evidence="1">Expedition CK06-06</strain>
    </source>
</reference>
<gene>
    <name evidence="1" type="ORF">S01H4_02747</name>
</gene>
<proteinExistence type="predicted"/>
<dbReference type="AlphaFoldDB" id="X0ZVP9"/>
<sequence length="44" mass="5156">MFKPKFTITNKINKALLEIERARGFLEATKLKEEWELALCNGLF</sequence>
<comment type="caution">
    <text evidence="1">The sequence shown here is derived from an EMBL/GenBank/DDBJ whole genome shotgun (WGS) entry which is preliminary data.</text>
</comment>
<accession>X0ZVP9</accession>